<dbReference type="GO" id="GO:0016791">
    <property type="term" value="F:phosphatase activity"/>
    <property type="evidence" value="ECO:0007669"/>
    <property type="project" value="TreeGrafter"/>
</dbReference>
<dbReference type="Proteomes" id="UP000326979">
    <property type="component" value="Unassembled WGS sequence"/>
</dbReference>
<dbReference type="PANTHER" id="PTHR43156">
    <property type="entry name" value="STAGE II SPORULATION PROTEIN E-RELATED"/>
    <property type="match status" value="1"/>
</dbReference>
<dbReference type="PANTHER" id="PTHR43156:SF2">
    <property type="entry name" value="STAGE II SPORULATION PROTEIN E"/>
    <property type="match status" value="1"/>
</dbReference>
<comment type="caution">
    <text evidence="3">The sequence shown here is derived from an EMBL/GenBank/DDBJ whole genome shotgun (WGS) entry which is preliminary data.</text>
</comment>
<dbReference type="RefSeq" id="WP_152791684.1">
    <property type="nucleotide sequence ID" value="NZ_VJZE01000667.1"/>
</dbReference>
<gene>
    <name evidence="3" type="ORF">FNH04_43085</name>
</gene>
<dbReference type="InterPro" id="IPR001932">
    <property type="entry name" value="PPM-type_phosphatase-like_dom"/>
</dbReference>
<reference evidence="3 4" key="1">
    <citation type="submission" date="2019-07" db="EMBL/GenBank/DDBJ databases">
        <title>New species of Amycolatopsis and Streptomyces.</title>
        <authorList>
            <person name="Duangmal K."/>
            <person name="Teo W.F.A."/>
            <person name="Lipun K."/>
        </authorList>
    </citation>
    <scope>NUCLEOTIDE SEQUENCE [LARGE SCALE GENOMIC DNA]</scope>
    <source>
        <strain evidence="3 4">TISTR 2346</strain>
    </source>
</reference>
<dbReference type="InterPro" id="IPR052016">
    <property type="entry name" value="Bact_Sigma-Reg"/>
</dbReference>
<keyword evidence="1" id="KW-0378">Hydrolase</keyword>
<dbReference type="InterPro" id="IPR036457">
    <property type="entry name" value="PPM-type-like_dom_sf"/>
</dbReference>
<evidence type="ECO:0000313" key="3">
    <source>
        <dbReference type="EMBL" id="MPY46452.1"/>
    </source>
</evidence>
<dbReference type="Pfam" id="PF07228">
    <property type="entry name" value="SpoIIE"/>
    <property type="match status" value="1"/>
</dbReference>
<feature type="domain" description="PPM-type phosphatase" evidence="2">
    <location>
        <begin position="1"/>
        <end position="103"/>
    </location>
</feature>
<dbReference type="AlphaFoldDB" id="A0A5N8WH39"/>
<organism evidence="3 4">
    <name type="scientific">Streptomyces phyllanthi</name>
    <dbReference type="NCBI Taxonomy" id="1803180"/>
    <lineage>
        <taxon>Bacteria</taxon>
        <taxon>Bacillati</taxon>
        <taxon>Actinomycetota</taxon>
        <taxon>Actinomycetes</taxon>
        <taxon>Kitasatosporales</taxon>
        <taxon>Streptomycetaceae</taxon>
        <taxon>Streptomyces</taxon>
    </lineage>
</organism>
<sequence>PLMRHPDLRTEILPVPPGPLLGADTTAAYPTTDVTLTPGTVLAFYTDGLIEAPGTHHDHNLTALVEALSHAGHQLQDIADTLIDQAQPPGNRTDDTALLLLHIEPRPRTNT</sequence>
<keyword evidence="4" id="KW-1185">Reference proteome</keyword>
<proteinExistence type="predicted"/>
<dbReference type="EMBL" id="VJZE01000667">
    <property type="protein sequence ID" value="MPY46452.1"/>
    <property type="molecule type" value="Genomic_DNA"/>
</dbReference>
<dbReference type="OrthoDB" id="4305006at2"/>
<dbReference type="Gene3D" id="3.60.40.10">
    <property type="entry name" value="PPM-type phosphatase domain"/>
    <property type="match status" value="1"/>
</dbReference>
<dbReference type="SUPFAM" id="SSF81606">
    <property type="entry name" value="PP2C-like"/>
    <property type="match status" value="1"/>
</dbReference>
<name>A0A5N8WH39_9ACTN</name>
<protein>
    <submittedName>
        <fullName evidence="3">Serine/threonine-protein phosphatase</fullName>
    </submittedName>
</protein>
<evidence type="ECO:0000259" key="2">
    <source>
        <dbReference type="Pfam" id="PF07228"/>
    </source>
</evidence>
<evidence type="ECO:0000256" key="1">
    <source>
        <dbReference type="ARBA" id="ARBA00022801"/>
    </source>
</evidence>
<evidence type="ECO:0000313" key="4">
    <source>
        <dbReference type="Proteomes" id="UP000326979"/>
    </source>
</evidence>
<accession>A0A5N8WH39</accession>
<feature type="non-terminal residue" evidence="3">
    <location>
        <position position="1"/>
    </location>
</feature>